<reference evidence="2" key="1">
    <citation type="submission" date="2020-11" db="EMBL/GenBank/DDBJ databases">
        <authorList>
            <person name="Tran Van P."/>
        </authorList>
    </citation>
    <scope>NUCLEOTIDE SEQUENCE</scope>
</reference>
<organism evidence="2">
    <name type="scientific">Oppiella nova</name>
    <dbReference type="NCBI Taxonomy" id="334625"/>
    <lineage>
        <taxon>Eukaryota</taxon>
        <taxon>Metazoa</taxon>
        <taxon>Ecdysozoa</taxon>
        <taxon>Arthropoda</taxon>
        <taxon>Chelicerata</taxon>
        <taxon>Arachnida</taxon>
        <taxon>Acari</taxon>
        <taxon>Acariformes</taxon>
        <taxon>Sarcoptiformes</taxon>
        <taxon>Oribatida</taxon>
        <taxon>Brachypylina</taxon>
        <taxon>Oppioidea</taxon>
        <taxon>Oppiidae</taxon>
        <taxon>Oppiella</taxon>
    </lineage>
</organism>
<evidence type="ECO:0000313" key="2">
    <source>
        <dbReference type="EMBL" id="CAD7651765.1"/>
    </source>
</evidence>
<dbReference type="GO" id="GO:0006909">
    <property type="term" value="P:phagocytosis"/>
    <property type="evidence" value="ECO:0007669"/>
    <property type="project" value="TreeGrafter"/>
</dbReference>
<dbReference type="EMBL" id="CAJPVJ010004851">
    <property type="protein sequence ID" value="CAG2168987.1"/>
    <property type="molecule type" value="Genomic_DNA"/>
</dbReference>
<dbReference type="InterPro" id="IPR011009">
    <property type="entry name" value="Kinase-like_dom_sf"/>
</dbReference>
<dbReference type="GO" id="GO:0005886">
    <property type="term" value="C:plasma membrane"/>
    <property type="evidence" value="ECO:0007669"/>
    <property type="project" value="TreeGrafter"/>
</dbReference>
<dbReference type="EMBL" id="OC919676">
    <property type="protein sequence ID" value="CAD7651765.1"/>
    <property type="molecule type" value="Genomic_DNA"/>
</dbReference>
<dbReference type="PRINTS" id="PR00109">
    <property type="entry name" value="TYRKINASE"/>
</dbReference>
<dbReference type="AlphaFoldDB" id="A0A7R9M1S1"/>
<evidence type="ECO:0000259" key="1">
    <source>
        <dbReference type="PROSITE" id="PS50011"/>
    </source>
</evidence>
<dbReference type="GO" id="GO:0007169">
    <property type="term" value="P:cell surface receptor protein tyrosine kinase signaling pathway"/>
    <property type="evidence" value="ECO:0007669"/>
    <property type="project" value="TreeGrafter"/>
</dbReference>
<dbReference type="InterPro" id="IPR000719">
    <property type="entry name" value="Prot_kinase_dom"/>
</dbReference>
<dbReference type="GO" id="GO:0016477">
    <property type="term" value="P:cell migration"/>
    <property type="evidence" value="ECO:0007669"/>
    <property type="project" value="TreeGrafter"/>
</dbReference>
<evidence type="ECO:0000313" key="3">
    <source>
        <dbReference type="Proteomes" id="UP000728032"/>
    </source>
</evidence>
<dbReference type="InterPro" id="IPR050122">
    <property type="entry name" value="RTK"/>
</dbReference>
<dbReference type="Proteomes" id="UP000728032">
    <property type="component" value="Unassembled WGS sequence"/>
</dbReference>
<dbReference type="InterPro" id="IPR001245">
    <property type="entry name" value="Ser-Thr/Tyr_kinase_cat_dom"/>
</dbReference>
<dbReference type="SUPFAM" id="SSF56112">
    <property type="entry name" value="Protein kinase-like (PK-like)"/>
    <property type="match status" value="1"/>
</dbReference>
<dbReference type="Gene3D" id="1.10.510.10">
    <property type="entry name" value="Transferase(Phosphotransferase) domain 1"/>
    <property type="match status" value="1"/>
</dbReference>
<proteinExistence type="predicted"/>
<protein>
    <recommendedName>
        <fullName evidence="1">Protein kinase domain-containing protein</fullName>
    </recommendedName>
</protein>
<keyword evidence="3" id="KW-1185">Reference proteome</keyword>
<dbReference type="GO" id="GO:0005524">
    <property type="term" value="F:ATP binding"/>
    <property type="evidence" value="ECO:0007669"/>
    <property type="project" value="InterPro"/>
</dbReference>
<dbReference type="SMART" id="SM00219">
    <property type="entry name" value="TyrKc"/>
    <property type="match status" value="1"/>
</dbReference>
<dbReference type="PANTHER" id="PTHR24416">
    <property type="entry name" value="TYROSINE-PROTEIN KINASE RECEPTOR"/>
    <property type="match status" value="1"/>
</dbReference>
<dbReference type="Pfam" id="PF07714">
    <property type="entry name" value="PK_Tyr_Ser-Thr"/>
    <property type="match status" value="1"/>
</dbReference>
<dbReference type="InterPro" id="IPR020635">
    <property type="entry name" value="Tyr_kinase_cat_dom"/>
</dbReference>
<accession>A0A7R9M1S1</accession>
<dbReference type="GO" id="GO:0043235">
    <property type="term" value="C:receptor complex"/>
    <property type="evidence" value="ECO:0007669"/>
    <property type="project" value="TreeGrafter"/>
</dbReference>
<dbReference type="PROSITE" id="PS50011">
    <property type="entry name" value="PROTEIN_KINASE_DOM"/>
    <property type="match status" value="1"/>
</dbReference>
<gene>
    <name evidence="2" type="ORF">ONB1V03_LOCUS8471</name>
</gene>
<dbReference type="PANTHER" id="PTHR24416:SF564">
    <property type="entry name" value="MACROPHAGE-STIMULATING PROTEIN RECEPTOR"/>
    <property type="match status" value="1"/>
</dbReference>
<sequence>MKFVVVNLDRFSLSVGRYKYPDHYYSLYDTEPKLPVKWMAPESLEREPPVYDIKTNSYTYGIVIWEVMSRGLVPYGDVPEVDLLMYVKSGRRMDRPECCPNELYDIMIRCWYLGPDTRPEFSQLVDEIDIKMII</sequence>
<dbReference type="OrthoDB" id="3256376at2759"/>
<dbReference type="GO" id="GO:0004714">
    <property type="term" value="F:transmembrane receptor protein tyrosine kinase activity"/>
    <property type="evidence" value="ECO:0007669"/>
    <property type="project" value="TreeGrafter"/>
</dbReference>
<dbReference type="GO" id="GO:0007399">
    <property type="term" value="P:nervous system development"/>
    <property type="evidence" value="ECO:0007669"/>
    <property type="project" value="TreeGrafter"/>
</dbReference>
<name>A0A7R9M1S1_9ACAR</name>
<feature type="domain" description="Protein kinase" evidence="1">
    <location>
        <begin position="1"/>
        <end position="130"/>
    </location>
</feature>